<protein>
    <submittedName>
        <fullName evidence="7">ABC transporter permease</fullName>
    </submittedName>
</protein>
<dbReference type="GO" id="GO:0005886">
    <property type="term" value="C:plasma membrane"/>
    <property type="evidence" value="ECO:0007669"/>
    <property type="project" value="UniProtKB-SubCell"/>
</dbReference>
<evidence type="ECO:0000313" key="8">
    <source>
        <dbReference type="Proteomes" id="UP000467132"/>
    </source>
</evidence>
<dbReference type="Pfam" id="PF02653">
    <property type="entry name" value="BPD_transp_2"/>
    <property type="match status" value="1"/>
</dbReference>
<accession>A0A845QW24</accession>
<proteinExistence type="predicted"/>
<evidence type="ECO:0000256" key="6">
    <source>
        <dbReference type="SAM" id="Phobius"/>
    </source>
</evidence>
<feature type="transmembrane region" description="Helical" evidence="6">
    <location>
        <begin position="20"/>
        <end position="41"/>
    </location>
</feature>
<keyword evidence="3 6" id="KW-0812">Transmembrane</keyword>
<keyword evidence="2" id="KW-1003">Cell membrane</keyword>
<evidence type="ECO:0000256" key="1">
    <source>
        <dbReference type="ARBA" id="ARBA00004651"/>
    </source>
</evidence>
<feature type="transmembrane region" description="Helical" evidence="6">
    <location>
        <begin position="265"/>
        <end position="285"/>
    </location>
</feature>
<organism evidence="7 8">
    <name type="scientific">Senegalia massiliensis</name>
    <dbReference type="NCBI Taxonomy" id="1720316"/>
    <lineage>
        <taxon>Bacteria</taxon>
        <taxon>Bacillati</taxon>
        <taxon>Bacillota</taxon>
        <taxon>Clostridia</taxon>
        <taxon>Eubacteriales</taxon>
        <taxon>Clostridiaceae</taxon>
        <taxon>Senegalia</taxon>
    </lineage>
</organism>
<dbReference type="CDD" id="cd06580">
    <property type="entry name" value="TM_PBP1_transp_TpRbsC_like"/>
    <property type="match status" value="1"/>
</dbReference>
<comment type="subcellular location">
    <subcellularLocation>
        <location evidence="1">Cell membrane</location>
        <topology evidence="1">Multi-pass membrane protein</topology>
    </subcellularLocation>
</comment>
<feature type="transmembrane region" description="Helical" evidence="6">
    <location>
        <begin position="61"/>
        <end position="82"/>
    </location>
</feature>
<dbReference type="InterPro" id="IPR001851">
    <property type="entry name" value="ABC_transp_permease"/>
</dbReference>
<keyword evidence="4 6" id="KW-1133">Transmembrane helix</keyword>
<dbReference type="AlphaFoldDB" id="A0A845QW24"/>
<dbReference type="Proteomes" id="UP000467132">
    <property type="component" value="Unassembled WGS sequence"/>
</dbReference>
<gene>
    <name evidence="7" type="ORF">D3Z33_00575</name>
</gene>
<dbReference type="PANTHER" id="PTHR47089">
    <property type="entry name" value="ABC TRANSPORTER, PERMEASE PROTEIN"/>
    <property type="match status" value="1"/>
</dbReference>
<keyword evidence="8" id="KW-1185">Reference proteome</keyword>
<evidence type="ECO:0000256" key="4">
    <source>
        <dbReference type="ARBA" id="ARBA00022989"/>
    </source>
</evidence>
<evidence type="ECO:0000256" key="5">
    <source>
        <dbReference type="ARBA" id="ARBA00023136"/>
    </source>
</evidence>
<dbReference type="PANTHER" id="PTHR47089:SF1">
    <property type="entry name" value="GUANOSINE ABC TRANSPORTER PERMEASE PROTEIN NUPP"/>
    <property type="match status" value="1"/>
</dbReference>
<dbReference type="EMBL" id="QXXA01000001">
    <property type="protein sequence ID" value="NBI05348.1"/>
    <property type="molecule type" value="Genomic_DNA"/>
</dbReference>
<comment type="caution">
    <text evidence="7">The sequence shown here is derived from an EMBL/GenBank/DDBJ whole genome shotgun (WGS) entry which is preliminary data.</text>
</comment>
<dbReference type="GO" id="GO:0022857">
    <property type="term" value="F:transmembrane transporter activity"/>
    <property type="evidence" value="ECO:0007669"/>
    <property type="project" value="InterPro"/>
</dbReference>
<feature type="transmembrane region" description="Helical" evidence="6">
    <location>
        <begin position="305"/>
        <end position="325"/>
    </location>
</feature>
<reference evidence="7 8" key="1">
    <citation type="submission" date="2018-08" db="EMBL/GenBank/DDBJ databases">
        <title>Murine metabolic-syndrome-specific gut microbial biobank.</title>
        <authorList>
            <person name="Liu C."/>
        </authorList>
    </citation>
    <scope>NUCLEOTIDE SEQUENCE [LARGE SCALE GENOMIC DNA]</scope>
    <source>
        <strain evidence="7 8">583</strain>
    </source>
</reference>
<evidence type="ECO:0000256" key="3">
    <source>
        <dbReference type="ARBA" id="ARBA00022692"/>
    </source>
</evidence>
<feature type="transmembrane region" description="Helical" evidence="6">
    <location>
        <begin position="345"/>
        <end position="363"/>
    </location>
</feature>
<feature type="transmembrane region" description="Helical" evidence="6">
    <location>
        <begin position="89"/>
        <end position="109"/>
    </location>
</feature>
<keyword evidence="5 6" id="KW-0472">Membrane</keyword>
<dbReference type="OrthoDB" id="45037at2"/>
<feature type="transmembrane region" description="Helical" evidence="6">
    <location>
        <begin position="212"/>
        <end position="235"/>
    </location>
</feature>
<feature type="transmembrane region" description="Helical" evidence="6">
    <location>
        <begin position="115"/>
        <end position="138"/>
    </location>
</feature>
<evidence type="ECO:0000313" key="7">
    <source>
        <dbReference type="EMBL" id="NBI05348.1"/>
    </source>
</evidence>
<evidence type="ECO:0000256" key="2">
    <source>
        <dbReference type="ARBA" id="ARBA00022475"/>
    </source>
</evidence>
<feature type="transmembrane region" description="Helical" evidence="6">
    <location>
        <begin position="147"/>
        <end position="165"/>
    </location>
</feature>
<sequence length="380" mass="41202">MKKDNKYSVKERLFSSGLTFTLLSILVGFLIGAVVLLIAGFNPLDAYRIIIEGIFSRTKYISYAIIYSTPLIITGLSVTFAFRTGLFNIGAEGQFIIGSLVAALIGHFLELPLVLHVIAILIGAALAAGLWGGIAGFLKAKFGVHEVIATIMLNWTALYLNNYIIMKPFFRRPESETSKDILDSASITFVEKWKYSDAGREWLSGHPYLKDFLAAPANAGIIFAIILAIMIWYILNKTTLGYELRAVGYNKFAAEYGGIKVKKSIITSMVIAGAIAGLAGAIQVMGVTKNVIVLPLMEGYGFDGIAVSLIAGNMAIGNIFSGLLFGALKYGGPKIQPPLGAPSEVIDIMIGTIVFFIAIPRIFKMVLEIKNKKRGEKSAR</sequence>
<name>A0A845QW24_9CLOT</name>